<keyword evidence="2" id="KW-0812">Transmembrane</keyword>
<dbReference type="AlphaFoldDB" id="D7LQM9"/>
<reference evidence="6" key="1">
    <citation type="journal article" date="2011" name="Nat. Genet.">
        <title>The Arabidopsis lyrata genome sequence and the basis of rapid genome size change.</title>
        <authorList>
            <person name="Hu T.T."/>
            <person name="Pattyn P."/>
            <person name="Bakker E.G."/>
            <person name="Cao J."/>
            <person name="Cheng J.-F."/>
            <person name="Clark R.M."/>
            <person name="Fahlgren N."/>
            <person name="Fawcett J.A."/>
            <person name="Grimwood J."/>
            <person name="Gundlach H."/>
            <person name="Haberer G."/>
            <person name="Hollister J.D."/>
            <person name="Ossowski S."/>
            <person name="Ottilar R.P."/>
            <person name="Salamov A.A."/>
            <person name="Schneeberger K."/>
            <person name="Spannagl M."/>
            <person name="Wang X."/>
            <person name="Yang L."/>
            <person name="Nasrallah M.E."/>
            <person name="Bergelson J."/>
            <person name="Carrington J.C."/>
            <person name="Gaut B.S."/>
            <person name="Schmutz J."/>
            <person name="Mayer K.F.X."/>
            <person name="Van de Peer Y."/>
            <person name="Grigoriev I.V."/>
            <person name="Nordborg M."/>
            <person name="Weigel D."/>
            <person name="Guo Y.-L."/>
        </authorList>
    </citation>
    <scope>NUCLEOTIDE SEQUENCE [LARGE SCALE GENOMIC DNA]</scope>
    <source>
        <strain evidence="6">cv. MN47</strain>
    </source>
</reference>
<keyword evidence="2" id="KW-0472">Membrane</keyword>
<proteinExistence type="predicted"/>
<dbReference type="InterPro" id="IPR025521">
    <property type="entry name" value="Neprosin_propep"/>
</dbReference>
<dbReference type="Gene3D" id="3.90.1320.10">
    <property type="entry name" value="Outer-capsid protein sigma 3, large lobe"/>
    <property type="match status" value="1"/>
</dbReference>
<dbReference type="Gramene" id="scaffold_500384.1">
    <property type="protein sequence ID" value="scaffold_500384.1"/>
    <property type="gene ID" value="scaffold_500384.1"/>
</dbReference>
<dbReference type="PROSITE" id="PS52045">
    <property type="entry name" value="NEPROSIN_PEP_CD"/>
    <property type="match status" value="1"/>
</dbReference>
<dbReference type="Proteomes" id="UP000008694">
    <property type="component" value="Unassembled WGS sequence"/>
</dbReference>
<dbReference type="PANTHER" id="PTHR31589">
    <property type="entry name" value="PROTEIN, PUTATIVE (DUF239)-RELATED-RELATED"/>
    <property type="match status" value="1"/>
</dbReference>
<dbReference type="InterPro" id="IPR053168">
    <property type="entry name" value="Glutamic_endopeptidase"/>
</dbReference>
<evidence type="ECO:0000256" key="2">
    <source>
        <dbReference type="SAM" id="Phobius"/>
    </source>
</evidence>
<dbReference type="Pfam" id="PF03080">
    <property type="entry name" value="Neprosin"/>
    <property type="match status" value="1"/>
</dbReference>
<dbReference type="Pfam" id="PF14365">
    <property type="entry name" value="Neprosin_AP"/>
    <property type="match status" value="1"/>
</dbReference>
<evidence type="ECO:0000256" key="1">
    <source>
        <dbReference type="SAM" id="MobiDB-lite"/>
    </source>
</evidence>
<gene>
    <name evidence="5" type="ORF">ARALYDRAFT_904680</name>
</gene>
<feature type="compositionally biased region" description="Low complexity" evidence="1">
    <location>
        <begin position="97"/>
        <end position="106"/>
    </location>
</feature>
<keyword evidence="3" id="KW-0732">Signal</keyword>
<feature type="transmembrane region" description="Helical" evidence="2">
    <location>
        <begin position="358"/>
        <end position="378"/>
    </location>
</feature>
<sequence length="379" mass="43246">MELLPVMLWMIFFLGLFIVSPSFNIKTSDEESVECVDIYEQPAFHHDLLKTHKIQKQPSEIPKPVQIKQKNKWDTREADVSTWQCPEGTVPIRNDETTSSTSTGESYPREHAVVTTNEIPPKMYGAKATMSVWNPTVETEGEFSLSQIWITSGSYKTNNLNSIEVGWQVLPDLYQDKKTRLFIYWTSDTYNVTGCYNLLCPGFIQTSNRIVLGGTITPISVFGGKQSEITVFVWKDQKSGNWWLSLGSNHSLVGYWPAEIFANLAYADEVQWGGEIVNSQSLGRHTTTHMGSGHFSDEGFGKVGYFRNLEIIDNNRFQPVQDITVKATDRKFYDIKDMFREDWGTYFFYGGPGRIHSGVSSLALSSFFFYFSFIIFFII</sequence>
<feature type="domain" description="Neprosin PEP catalytic" evidence="4">
    <location>
        <begin position="104"/>
        <end position="356"/>
    </location>
</feature>
<keyword evidence="2" id="KW-1133">Transmembrane helix</keyword>
<name>D7LQM9_ARALL</name>
<accession>D7LQM9</accession>
<dbReference type="STRING" id="81972.D7LQM9"/>
<evidence type="ECO:0000256" key="3">
    <source>
        <dbReference type="SAM" id="SignalP"/>
    </source>
</evidence>
<evidence type="ECO:0000313" key="5">
    <source>
        <dbReference type="EMBL" id="EFH53162.1"/>
    </source>
</evidence>
<organism evidence="6">
    <name type="scientific">Arabidopsis lyrata subsp. lyrata</name>
    <name type="common">Lyre-leaved rock-cress</name>
    <dbReference type="NCBI Taxonomy" id="81972"/>
    <lineage>
        <taxon>Eukaryota</taxon>
        <taxon>Viridiplantae</taxon>
        <taxon>Streptophyta</taxon>
        <taxon>Embryophyta</taxon>
        <taxon>Tracheophyta</taxon>
        <taxon>Spermatophyta</taxon>
        <taxon>Magnoliopsida</taxon>
        <taxon>eudicotyledons</taxon>
        <taxon>Gunneridae</taxon>
        <taxon>Pentapetalae</taxon>
        <taxon>rosids</taxon>
        <taxon>malvids</taxon>
        <taxon>Brassicales</taxon>
        <taxon>Brassicaceae</taxon>
        <taxon>Camelineae</taxon>
        <taxon>Arabidopsis</taxon>
    </lineage>
</organism>
<dbReference type="eggNOG" id="ENOG502QSP9">
    <property type="taxonomic scope" value="Eukaryota"/>
</dbReference>
<dbReference type="EMBL" id="GL348717">
    <property type="protein sequence ID" value="EFH53162.1"/>
    <property type="molecule type" value="Genomic_DNA"/>
</dbReference>
<evidence type="ECO:0000313" key="6">
    <source>
        <dbReference type="Proteomes" id="UP000008694"/>
    </source>
</evidence>
<dbReference type="InterPro" id="IPR004314">
    <property type="entry name" value="Neprosin"/>
</dbReference>
<protein>
    <recommendedName>
        <fullName evidence="4">Neprosin PEP catalytic domain-containing protein</fullName>
    </recommendedName>
</protein>
<dbReference type="HOGENOM" id="CLU_030538_1_1_1"/>
<feature type="region of interest" description="Disordered" evidence="1">
    <location>
        <begin position="86"/>
        <end position="110"/>
    </location>
</feature>
<feature type="signal peptide" evidence="3">
    <location>
        <begin position="1"/>
        <end position="22"/>
    </location>
</feature>
<keyword evidence="6" id="KW-1185">Reference proteome</keyword>
<feature type="chain" id="PRO_5003102993" description="Neprosin PEP catalytic domain-containing protein" evidence="3">
    <location>
        <begin position="23"/>
        <end position="379"/>
    </location>
</feature>
<evidence type="ECO:0000259" key="4">
    <source>
        <dbReference type="PROSITE" id="PS52045"/>
    </source>
</evidence>
<dbReference type="PANTHER" id="PTHR31589:SF110">
    <property type="entry name" value="PROTEIN, PUTATIVE (DUF239)-RELATED"/>
    <property type="match status" value="1"/>
</dbReference>